<evidence type="ECO:0000256" key="7">
    <source>
        <dbReference type="ARBA" id="ARBA00022798"/>
    </source>
</evidence>
<dbReference type="Gene3D" id="3.30.559.10">
    <property type="entry name" value="Chloramphenicol acetyltransferase-like domain"/>
    <property type="match status" value="1"/>
</dbReference>
<protein>
    <recommendedName>
        <fullName evidence="4">diacylglycerol O-acyltransferase</fullName>
        <ecNumber evidence="4">2.3.1.20</ecNumber>
    </recommendedName>
</protein>
<dbReference type="Pfam" id="PF10604">
    <property type="entry name" value="Polyketide_cyc2"/>
    <property type="match status" value="1"/>
</dbReference>
<dbReference type="InterPro" id="IPR004255">
    <property type="entry name" value="O-acyltransferase_WSD1_N"/>
</dbReference>
<dbReference type="RefSeq" id="WP_345382323.1">
    <property type="nucleotide sequence ID" value="NZ_BAABIC010000014.1"/>
</dbReference>
<comment type="pathway">
    <text evidence="1">Glycerolipid metabolism; triacylglycerol biosynthesis.</text>
</comment>
<dbReference type="Proteomes" id="UP001500325">
    <property type="component" value="Unassembled WGS sequence"/>
</dbReference>
<keyword evidence="8" id="KW-0443">Lipid metabolism</keyword>
<comment type="caution">
    <text evidence="14">The sequence shown here is derived from an EMBL/GenBank/DDBJ whole genome shotgun (WGS) entry which is preliminary data.</text>
</comment>
<dbReference type="SUPFAM" id="SSF52777">
    <property type="entry name" value="CoA-dependent acyltransferases"/>
    <property type="match status" value="1"/>
</dbReference>
<gene>
    <name evidence="14" type="ORF">GCM10023215_41720</name>
</gene>
<evidence type="ECO:0000256" key="2">
    <source>
        <dbReference type="ARBA" id="ARBA00005189"/>
    </source>
</evidence>
<evidence type="ECO:0000313" key="15">
    <source>
        <dbReference type="Proteomes" id="UP001500325"/>
    </source>
</evidence>
<keyword evidence="5" id="KW-0444">Lipid biosynthesis</keyword>
<dbReference type="Pfam" id="PF06974">
    <property type="entry name" value="WS_DGAT_C"/>
    <property type="match status" value="1"/>
</dbReference>
<dbReference type="InterPro" id="IPR019587">
    <property type="entry name" value="Polyketide_cyclase/dehydratase"/>
</dbReference>
<accession>A0ABP8X349</accession>
<evidence type="ECO:0000259" key="13">
    <source>
        <dbReference type="Pfam" id="PF06974"/>
    </source>
</evidence>
<reference evidence="15" key="1">
    <citation type="journal article" date="2019" name="Int. J. Syst. Evol. Microbiol.">
        <title>The Global Catalogue of Microorganisms (GCM) 10K type strain sequencing project: providing services to taxonomists for standard genome sequencing and annotation.</title>
        <authorList>
            <consortium name="The Broad Institute Genomics Platform"/>
            <consortium name="The Broad Institute Genome Sequencing Center for Infectious Disease"/>
            <person name="Wu L."/>
            <person name="Ma J."/>
        </authorList>
    </citation>
    <scope>NUCLEOTIDE SEQUENCE [LARGE SCALE GENOMIC DNA]</scope>
    <source>
        <strain evidence="15">JCM 18055</strain>
    </source>
</reference>
<dbReference type="InterPro" id="IPR023393">
    <property type="entry name" value="START-like_dom_sf"/>
</dbReference>
<keyword evidence="6" id="KW-0808">Transferase</keyword>
<evidence type="ECO:0000259" key="12">
    <source>
        <dbReference type="Pfam" id="PF03007"/>
    </source>
</evidence>
<feature type="region of interest" description="Disordered" evidence="11">
    <location>
        <begin position="161"/>
        <end position="187"/>
    </location>
</feature>
<organism evidence="14 15">
    <name type="scientific">Pseudonocardia yuanmonensis</name>
    <dbReference type="NCBI Taxonomy" id="1095914"/>
    <lineage>
        <taxon>Bacteria</taxon>
        <taxon>Bacillati</taxon>
        <taxon>Actinomycetota</taxon>
        <taxon>Actinomycetes</taxon>
        <taxon>Pseudonocardiales</taxon>
        <taxon>Pseudonocardiaceae</taxon>
        <taxon>Pseudonocardia</taxon>
    </lineage>
</organism>
<feature type="compositionally biased region" description="Basic and acidic residues" evidence="11">
    <location>
        <begin position="597"/>
        <end position="607"/>
    </location>
</feature>
<dbReference type="InterPro" id="IPR023213">
    <property type="entry name" value="CAT-like_dom_sf"/>
</dbReference>
<feature type="domain" description="O-acyltransferase WSD1 C-terminal" evidence="13">
    <location>
        <begin position="296"/>
        <end position="435"/>
    </location>
</feature>
<comment type="similarity">
    <text evidence="3">Belongs to the long-chain O-acyltransferase family.</text>
</comment>
<proteinExistence type="inferred from homology"/>
<evidence type="ECO:0000256" key="3">
    <source>
        <dbReference type="ARBA" id="ARBA00009587"/>
    </source>
</evidence>
<dbReference type="PANTHER" id="PTHR31650">
    <property type="entry name" value="O-ACYLTRANSFERASE (WSD1-LIKE) FAMILY PROTEIN"/>
    <property type="match status" value="1"/>
</dbReference>
<comment type="catalytic activity">
    <reaction evidence="10">
        <text>an acyl-CoA + a 1,2-diacyl-sn-glycerol = a triacyl-sn-glycerol + CoA</text>
        <dbReference type="Rhea" id="RHEA:10868"/>
        <dbReference type="ChEBI" id="CHEBI:17815"/>
        <dbReference type="ChEBI" id="CHEBI:57287"/>
        <dbReference type="ChEBI" id="CHEBI:58342"/>
        <dbReference type="ChEBI" id="CHEBI:64615"/>
        <dbReference type="EC" id="2.3.1.20"/>
    </reaction>
</comment>
<dbReference type="PANTHER" id="PTHR31650:SF1">
    <property type="entry name" value="WAX ESTER SYNTHASE_DIACYLGLYCEROL ACYLTRANSFERASE 4-RELATED"/>
    <property type="match status" value="1"/>
</dbReference>
<dbReference type="InterPro" id="IPR009721">
    <property type="entry name" value="O-acyltransferase_WSD1_C"/>
</dbReference>
<feature type="domain" description="O-acyltransferase WSD1-like N-terminal" evidence="12">
    <location>
        <begin position="14"/>
        <end position="256"/>
    </location>
</feature>
<keyword evidence="15" id="KW-1185">Reference proteome</keyword>
<feature type="compositionally biased region" description="Basic residues" evidence="11">
    <location>
        <begin position="610"/>
        <end position="619"/>
    </location>
</feature>
<dbReference type="EMBL" id="BAABIC010000014">
    <property type="protein sequence ID" value="GAA4698937.1"/>
    <property type="molecule type" value="Genomic_DNA"/>
</dbReference>
<sequence>MGVRRLSLGELATVWVDEPSAPFQIALVGVFDAGPLRRTDGTVDTERVRAELARRAQRVPALRRRVVVPGRGRGRPFWVDDADPEPERQVGVVSLPPGEEFLSWSAQQIVRPLGVRGALWRAEVVDGLGEDLFGLIVVVHHVLADGLAGVALATSLLDTGADVEDPPRVTRPPTRGPAEGGGGPPEEAAVRARSITGRVRTGLSRIAHAAGDLRTRAPVTSLSLLTGSERHLAAVRRPLEDLRSAGHRWGVTVNDLLLAAVTSGLRELLLCRGDPLPAAGLRASVPVGSRGSGQPTGILLVDLPVAEPDPLRRLADIRDSTARLKGRLRSGGGDVLVVLHLPLPLARRAVRWMRRVGGRRINLFVTNVPGPTGPLWLAGARLLEACPVAPLIRGLALDVAALSYAGTLHVGINAAGEVSDLDVVAAEMEHSFTALVHAAQAGRRLPAAPDPRLPLAHAREVIENSVEIGRDPATVFAFMTDPRHEPDWNPRLLAVEQLTPAPIGAGTRFRMRFGLGVGESTVTYVDFEAPRRWTATSTSRHLDVHLEGLVHPAGSGSRLVLRTRLRPRGPLRPLAPLLRHHLQRAWTRNLDAVRSQLDRETGDDHASRSGVRKPVRQHP</sequence>
<dbReference type="SUPFAM" id="SSF55961">
    <property type="entry name" value="Bet v1-like"/>
    <property type="match status" value="1"/>
</dbReference>
<evidence type="ECO:0000256" key="6">
    <source>
        <dbReference type="ARBA" id="ARBA00022679"/>
    </source>
</evidence>
<evidence type="ECO:0000256" key="11">
    <source>
        <dbReference type="SAM" id="MobiDB-lite"/>
    </source>
</evidence>
<name>A0ABP8X349_9PSEU</name>
<evidence type="ECO:0000313" key="14">
    <source>
        <dbReference type="EMBL" id="GAA4698937.1"/>
    </source>
</evidence>
<dbReference type="Pfam" id="PF03007">
    <property type="entry name" value="WS_DGAT_cat"/>
    <property type="match status" value="1"/>
</dbReference>
<dbReference type="InterPro" id="IPR045034">
    <property type="entry name" value="O-acyltransferase_WSD1-like"/>
</dbReference>
<feature type="region of interest" description="Disordered" evidence="11">
    <location>
        <begin position="597"/>
        <end position="619"/>
    </location>
</feature>
<dbReference type="Gene3D" id="3.30.530.20">
    <property type="match status" value="1"/>
</dbReference>
<evidence type="ECO:0000256" key="1">
    <source>
        <dbReference type="ARBA" id="ARBA00004771"/>
    </source>
</evidence>
<evidence type="ECO:0000256" key="10">
    <source>
        <dbReference type="ARBA" id="ARBA00048109"/>
    </source>
</evidence>
<evidence type="ECO:0000256" key="9">
    <source>
        <dbReference type="ARBA" id="ARBA00023315"/>
    </source>
</evidence>
<keyword evidence="7" id="KW-0319">Glycerol metabolism</keyword>
<evidence type="ECO:0000256" key="8">
    <source>
        <dbReference type="ARBA" id="ARBA00023098"/>
    </source>
</evidence>
<dbReference type="EC" id="2.3.1.20" evidence="4"/>
<evidence type="ECO:0000256" key="4">
    <source>
        <dbReference type="ARBA" id="ARBA00013244"/>
    </source>
</evidence>
<comment type="pathway">
    <text evidence="2">Lipid metabolism.</text>
</comment>
<keyword evidence="9" id="KW-0012">Acyltransferase</keyword>
<evidence type="ECO:0000256" key="5">
    <source>
        <dbReference type="ARBA" id="ARBA00022516"/>
    </source>
</evidence>